<sequence length="934" mass="103705">MPVPLHIPATASVWALSDTADKTVTMTRGLLEAMTSDDISPAALLTCGSFGSLLPVSPETRLKVEQLARRNHTCHALNFIKAQIGYKKDDSVEQLSRSDSGIRFLCLVATLCTLDHYDAADRLDSLLEATQRGFQIRPTIKQLQIMLNSMRTKMILSDFATSVAGFETMLRASLEGQGPLYYIGIAQIPTKESLQELVIAMNQLGRIADEDSIETIDVRLNSCYAPWTCAFIKWLLGAPPLVRTAQGRTLLRQEQASVTLTILSRLPGSNPHKSTGDGKSRIEVVPVQKLRCLRDIIFLEPTSEPRYAWQGLVSAQDWVDYQFSILYDKFPRLRKQGKLRKALGQALYFIVAKVPGRLVLCHDFDDFKHGISYYDGYVEDLFHPTAPKAFLNSEVRVRITNELVKGHITLVQDNNDESGALLPINLAQTLEAGCRKCQNPINGIIIQHPPCAVYDLLEWVGEVGSTLLTLTLFGPHREAFPMLKAGQMMNSASTTFHHRIFQPGRKQAIWSASFSELIMNGWQALMHGRCAYLSCPPMAIFQHAAKMMGHQNVSDSTVISSLWGQVLFPVFFEAPEFLSEGFLQMSAFPGKLRRGDMQFDFLLDSWSNRISTEGPSGAETMIVDFDLDLEGQSHEHVGRRRGCNRGGDDDDDDDDDEQMMDEAGLDPLEREEEVEDGDEISTEGPSDAETKVVDLDLDLDGQGHNHVNRSRGGSTGGDGADEQMVDEVGLDTPDDDDEFEDDDDDDDYDDKRDSADNGTENHRRDYAPPSTTDVNSGCTAGRPPVGMVPASFAGARRRRLVMSAEVMKWTISIRDAMLHGELRLQEDDDDGEMMIAWSLVGSLARARLSPICTHPYNNPAGPLAASFELVRDIDRLHGHGWRRRSLIVVGQSYAAQLKALQFQDIYRPVVVHVDGCIQCAMRLGLADRVGVVIS</sequence>
<dbReference type="HOGENOM" id="CLU_313529_0_0_1"/>
<evidence type="ECO:0000256" key="1">
    <source>
        <dbReference type="SAM" id="MobiDB-lite"/>
    </source>
</evidence>
<dbReference type="RefSeq" id="XP_016240115.1">
    <property type="nucleotide sequence ID" value="XM_016374839.1"/>
</dbReference>
<proteinExistence type="predicted"/>
<dbReference type="OrthoDB" id="4120501at2759"/>
<dbReference type="AlphaFoldDB" id="A0A0D2C8M8"/>
<feature type="compositionally biased region" description="Basic and acidic residues" evidence="1">
    <location>
        <begin position="749"/>
        <end position="766"/>
    </location>
</feature>
<evidence type="ECO:0000313" key="2">
    <source>
        <dbReference type="EMBL" id="KIW19899.1"/>
    </source>
</evidence>
<dbReference type="GeneID" id="27327557"/>
<feature type="compositionally biased region" description="Acidic residues" evidence="1">
    <location>
        <begin position="719"/>
        <end position="748"/>
    </location>
</feature>
<organism evidence="2 3">
    <name type="scientific">Exophiala spinifera</name>
    <dbReference type="NCBI Taxonomy" id="91928"/>
    <lineage>
        <taxon>Eukaryota</taxon>
        <taxon>Fungi</taxon>
        <taxon>Dikarya</taxon>
        <taxon>Ascomycota</taxon>
        <taxon>Pezizomycotina</taxon>
        <taxon>Eurotiomycetes</taxon>
        <taxon>Chaetothyriomycetidae</taxon>
        <taxon>Chaetothyriales</taxon>
        <taxon>Herpotrichiellaceae</taxon>
        <taxon>Exophiala</taxon>
    </lineage>
</organism>
<accession>A0A0D2C8M8</accession>
<evidence type="ECO:0000313" key="3">
    <source>
        <dbReference type="Proteomes" id="UP000053328"/>
    </source>
</evidence>
<protein>
    <submittedName>
        <fullName evidence="2">Uncharacterized protein</fullName>
    </submittedName>
</protein>
<feature type="region of interest" description="Disordered" evidence="1">
    <location>
        <begin position="634"/>
        <end position="782"/>
    </location>
</feature>
<reference evidence="2 3" key="1">
    <citation type="submission" date="2015-01" db="EMBL/GenBank/DDBJ databases">
        <title>The Genome Sequence of Exophiala spinifera CBS89968.</title>
        <authorList>
            <consortium name="The Broad Institute Genomics Platform"/>
            <person name="Cuomo C."/>
            <person name="de Hoog S."/>
            <person name="Gorbushina A."/>
            <person name="Stielow B."/>
            <person name="Teixiera M."/>
            <person name="Abouelleil A."/>
            <person name="Chapman S.B."/>
            <person name="Priest M."/>
            <person name="Young S.K."/>
            <person name="Wortman J."/>
            <person name="Nusbaum C."/>
            <person name="Birren B."/>
        </authorList>
    </citation>
    <scope>NUCLEOTIDE SEQUENCE [LARGE SCALE GENOMIC DNA]</scope>
    <source>
        <strain evidence="2 3">CBS 89968</strain>
    </source>
</reference>
<feature type="compositionally biased region" description="Acidic residues" evidence="1">
    <location>
        <begin position="648"/>
        <end position="681"/>
    </location>
</feature>
<name>A0A0D2C8M8_9EURO</name>
<keyword evidence="3" id="KW-1185">Reference proteome</keyword>
<dbReference type="Proteomes" id="UP000053328">
    <property type="component" value="Unassembled WGS sequence"/>
</dbReference>
<feature type="compositionally biased region" description="Polar residues" evidence="1">
    <location>
        <begin position="769"/>
        <end position="778"/>
    </location>
</feature>
<dbReference type="VEuPathDB" id="FungiDB:PV08_00474"/>
<gene>
    <name evidence="2" type="ORF">PV08_00474</name>
</gene>
<dbReference type="EMBL" id="KN847492">
    <property type="protein sequence ID" value="KIW19899.1"/>
    <property type="molecule type" value="Genomic_DNA"/>
</dbReference>